<evidence type="ECO:0000256" key="12">
    <source>
        <dbReference type="ARBA" id="ARBA00023211"/>
    </source>
</evidence>
<dbReference type="SMART" id="SM00878">
    <property type="entry name" value="Biotin_carb_C"/>
    <property type="match status" value="1"/>
</dbReference>
<keyword evidence="5" id="KW-0479">Metal-binding</keyword>
<sequence length="662" mass="72878">MFEKILIANRGEIACRVIKTARRMGIKTVAVFSDADRDALHVDMADERVHIGPSASAQSYLVIDRLVQACRDTGAQAVHPGYGFLSENKAFQAALAAAGIAFIGPDARAIEAMGDKIESKKLAAAAGVSTVPGHMGIIANAEEAVAIARSIGYPVMIKASAGGGGKGMRIARSDEEAREGFLSAANEARSSFADDRVFVEKYVEQPRHIEIQVLADGETFLYVGERECSIQRRHQKVIEEAPSPFITPEVRKAMGEQAVALARAVDYKSAGTVEFIVDANRNFYFLEMNTRLQVEHPVTEMVTGLDLVEWMIRIAAGEKLTLRQDDIKLNGWAMECRIYAEDPFRNFLPSTGRLVRYIPPLEVEGQVRVDTGVQEGGEISMFYDPMVAKLITYGKDRLEATQRMRQALDGFYIRGISHNIPFLASLLSRDRFVEGRLTTNFIAEEYANGFHAADLPPDDPTVLVTVAAAVHRMSTERNAKISGQMVGHGKKVRDEWVVRLGDTNHPVKVRPITGGHEVEWDGKIHTLIHQWTFGQPLFRAKLDDRAIVVQIERRGVSYHLAQGGSQETALVLTGEAAQYASLMLHKVPPDLSRYLLSPMPGLLVSLAVEEGSEIKAGETLAVVEAMKMENILKAERDGIVARIHARPGDSLAVDQKILEFEV</sequence>
<dbReference type="GO" id="GO:0005524">
    <property type="term" value="F:ATP binding"/>
    <property type="evidence" value="ECO:0007669"/>
    <property type="project" value="UniProtKB-UniRule"/>
</dbReference>
<dbReference type="Gene3D" id="3.30.470.20">
    <property type="entry name" value="ATP-grasp fold, B domain"/>
    <property type="match status" value="1"/>
</dbReference>
<reference evidence="19 20" key="1">
    <citation type="submission" date="2012-02" db="EMBL/GenBank/DDBJ databases">
        <title>Shotgun genome sequence of Phaeospirillum photometricum DSM 122.</title>
        <authorList>
            <person name="Duquesne K."/>
            <person name="Sturgis J."/>
        </authorList>
    </citation>
    <scope>NUCLEOTIDE SEQUENCE [LARGE SCALE GENOMIC DNA]</scope>
    <source>
        <strain evidence="20">DSM122</strain>
    </source>
</reference>
<dbReference type="PROSITE" id="PS00866">
    <property type="entry name" value="CPSASE_1"/>
    <property type="match status" value="1"/>
</dbReference>
<dbReference type="KEGG" id="rpm:RSPPHO_00293"/>
<keyword evidence="12" id="KW-0464">Manganese</keyword>
<dbReference type="RefSeq" id="WP_014413559.1">
    <property type="nucleotide sequence ID" value="NC_017059.1"/>
</dbReference>
<feature type="domain" description="Lipoyl-binding" evidence="16">
    <location>
        <begin position="586"/>
        <end position="661"/>
    </location>
</feature>
<dbReference type="Pfam" id="PF00364">
    <property type="entry name" value="Biotin_lipoyl"/>
    <property type="match status" value="1"/>
</dbReference>
<evidence type="ECO:0000256" key="8">
    <source>
        <dbReference type="ARBA" id="ARBA00022842"/>
    </source>
</evidence>
<dbReference type="CDD" id="cd06850">
    <property type="entry name" value="biotinyl_domain"/>
    <property type="match status" value="1"/>
</dbReference>
<dbReference type="InterPro" id="IPR050856">
    <property type="entry name" value="Biotin_carboxylase_complex"/>
</dbReference>
<dbReference type="PROSITE" id="PS50979">
    <property type="entry name" value="BC"/>
    <property type="match status" value="1"/>
</dbReference>
<evidence type="ECO:0000256" key="3">
    <source>
        <dbReference type="ARBA" id="ARBA00013050"/>
    </source>
</evidence>
<evidence type="ECO:0000259" key="16">
    <source>
        <dbReference type="PROSITE" id="PS50968"/>
    </source>
</evidence>
<dbReference type="Pfam" id="PF02785">
    <property type="entry name" value="Biotin_carb_C"/>
    <property type="match status" value="1"/>
</dbReference>
<evidence type="ECO:0000256" key="4">
    <source>
        <dbReference type="ARBA" id="ARBA00022598"/>
    </source>
</evidence>
<gene>
    <name evidence="19" type="ORF">RSPPHO_00293</name>
</gene>
<keyword evidence="4 19" id="KW-0436">Ligase</keyword>
<evidence type="ECO:0000256" key="9">
    <source>
        <dbReference type="ARBA" id="ARBA00022946"/>
    </source>
</evidence>
<dbReference type="InterPro" id="IPR001882">
    <property type="entry name" value="Biotin_BS"/>
</dbReference>
<comment type="cofactor">
    <cofactor evidence="1">
        <name>biotin</name>
        <dbReference type="ChEBI" id="CHEBI:57586"/>
    </cofactor>
</comment>
<dbReference type="Pfam" id="PF00289">
    <property type="entry name" value="Biotin_carb_N"/>
    <property type="match status" value="1"/>
</dbReference>
<dbReference type="PANTHER" id="PTHR18866:SF33">
    <property type="entry name" value="METHYLCROTONOYL-COA CARBOXYLASE SUBUNIT ALPHA, MITOCHONDRIAL-RELATED"/>
    <property type="match status" value="1"/>
</dbReference>
<protein>
    <recommendedName>
        <fullName evidence="3">propionyl-CoA carboxylase</fullName>
        <ecNumber evidence="3">6.4.1.3</ecNumber>
    </recommendedName>
</protein>
<dbReference type="NCBIfam" id="NF006367">
    <property type="entry name" value="PRK08591.1"/>
    <property type="match status" value="1"/>
</dbReference>
<evidence type="ECO:0000256" key="1">
    <source>
        <dbReference type="ARBA" id="ARBA00001953"/>
    </source>
</evidence>
<dbReference type="EC" id="6.4.1.3" evidence="3"/>
<dbReference type="InterPro" id="IPR011761">
    <property type="entry name" value="ATP-grasp"/>
</dbReference>
<evidence type="ECO:0000256" key="7">
    <source>
        <dbReference type="ARBA" id="ARBA00022840"/>
    </source>
</evidence>
<evidence type="ECO:0000256" key="13">
    <source>
        <dbReference type="ARBA" id="ARBA00023267"/>
    </source>
</evidence>
<dbReference type="FunFam" id="2.40.50.100:FF:000003">
    <property type="entry name" value="Acetyl-CoA carboxylase biotin carboxyl carrier protein"/>
    <property type="match status" value="1"/>
</dbReference>
<evidence type="ECO:0000256" key="5">
    <source>
        <dbReference type="ARBA" id="ARBA00022723"/>
    </source>
</evidence>
<organism evidence="19 20">
    <name type="scientific">Pararhodospirillum photometricum DSM 122</name>
    <dbReference type="NCBI Taxonomy" id="1150469"/>
    <lineage>
        <taxon>Bacteria</taxon>
        <taxon>Pseudomonadati</taxon>
        <taxon>Pseudomonadota</taxon>
        <taxon>Alphaproteobacteria</taxon>
        <taxon>Rhodospirillales</taxon>
        <taxon>Rhodospirillaceae</taxon>
        <taxon>Pararhodospirillum</taxon>
    </lineage>
</organism>
<dbReference type="InterPro" id="IPR000089">
    <property type="entry name" value="Biotin_lipoyl"/>
</dbReference>
<dbReference type="FunFam" id="3.30.1490.20:FF:000003">
    <property type="entry name" value="acetyl-CoA carboxylase isoform X1"/>
    <property type="match status" value="1"/>
</dbReference>
<keyword evidence="9" id="KW-0809">Transit peptide</keyword>
<dbReference type="GO" id="GO:0046872">
    <property type="term" value="F:metal ion binding"/>
    <property type="evidence" value="ECO:0007669"/>
    <property type="project" value="UniProtKB-KW"/>
</dbReference>
<dbReference type="PROSITE" id="PS50968">
    <property type="entry name" value="BIOTINYL_LIPOYL"/>
    <property type="match status" value="1"/>
</dbReference>
<dbReference type="Pfam" id="PF02786">
    <property type="entry name" value="CPSase_L_D2"/>
    <property type="match status" value="1"/>
</dbReference>
<dbReference type="FunFam" id="3.30.470.20:FF:000028">
    <property type="entry name" value="Methylcrotonoyl-CoA carboxylase subunit alpha, mitochondrial"/>
    <property type="match status" value="1"/>
</dbReference>
<keyword evidence="10" id="KW-0442">Lipid degradation</keyword>
<dbReference type="UniPathway" id="UPA00945">
    <property type="reaction ID" value="UER00908"/>
</dbReference>
<dbReference type="PANTHER" id="PTHR18866">
    <property type="entry name" value="CARBOXYLASE:PYRUVATE/ACETYL-COA/PROPIONYL-COA CARBOXYLASE"/>
    <property type="match status" value="1"/>
</dbReference>
<accession>H6SN43</accession>
<evidence type="ECO:0000256" key="11">
    <source>
        <dbReference type="ARBA" id="ARBA00023098"/>
    </source>
</evidence>
<dbReference type="OrthoDB" id="9763189at2"/>
<dbReference type="SUPFAM" id="SSF51246">
    <property type="entry name" value="Rudiment single hybrid motif"/>
    <property type="match status" value="1"/>
</dbReference>
<keyword evidence="7 15" id="KW-0067">ATP-binding</keyword>
<dbReference type="InterPro" id="IPR016185">
    <property type="entry name" value="PreATP-grasp_dom_sf"/>
</dbReference>
<dbReference type="Gene3D" id="2.40.50.100">
    <property type="match status" value="1"/>
</dbReference>
<dbReference type="PROSITE" id="PS00867">
    <property type="entry name" value="CPSASE_2"/>
    <property type="match status" value="1"/>
</dbReference>
<dbReference type="HOGENOM" id="CLU_000395_3_3_5"/>
<evidence type="ECO:0000313" key="20">
    <source>
        <dbReference type="Proteomes" id="UP000033220"/>
    </source>
</evidence>
<feature type="domain" description="Biotin carboxylation" evidence="18">
    <location>
        <begin position="1"/>
        <end position="447"/>
    </location>
</feature>
<dbReference type="InterPro" id="IPR005482">
    <property type="entry name" value="Biotin_COase_C"/>
</dbReference>
<dbReference type="Gene3D" id="3.30.700.30">
    <property type="match status" value="1"/>
</dbReference>
<name>H6SN43_PARPM</name>
<dbReference type="eggNOG" id="COG4770">
    <property type="taxonomic scope" value="Bacteria"/>
</dbReference>
<keyword evidence="13" id="KW-0092">Biotin</keyword>
<dbReference type="InterPro" id="IPR011054">
    <property type="entry name" value="Rudment_hybrid_motif"/>
</dbReference>
<dbReference type="InterPro" id="IPR041265">
    <property type="entry name" value="PCC_BT"/>
</dbReference>
<dbReference type="PROSITE" id="PS50975">
    <property type="entry name" value="ATP_GRASP"/>
    <property type="match status" value="1"/>
</dbReference>
<evidence type="ECO:0000256" key="14">
    <source>
        <dbReference type="ARBA" id="ARBA00049495"/>
    </source>
</evidence>
<dbReference type="InterPro" id="IPR005481">
    <property type="entry name" value="BC-like_N"/>
</dbReference>
<dbReference type="InterPro" id="IPR005479">
    <property type="entry name" value="CPAse_ATP-bd"/>
</dbReference>
<dbReference type="PROSITE" id="PS00188">
    <property type="entry name" value="BIOTIN"/>
    <property type="match status" value="1"/>
</dbReference>
<dbReference type="SUPFAM" id="SSF51230">
    <property type="entry name" value="Single hybrid motif"/>
    <property type="match status" value="1"/>
</dbReference>
<dbReference type="Pfam" id="PF18140">
    <property type="entry name" value="PCC_BT"/>
    <property type="match status" value="1"/>
</dbReference>
<dbReference type="FunFam" id="3.40.50.20:FF:000010">
    <property type="entry name" value="Propionyl-CoA carboxylase subunit alpha"/>
    <property type="match status" value="1"/>
</dbReference>
<evidence type="ECO:0000259" key="17">
    <source>
        <dbReference type="PROSITE" id="PS50975"/>
    </source>
</evidence>
<comment type="pathway">
    <text evidence="2">Metabolic intermediate metabolism; propanoyl-CoA degradation; succinyl-CoA from propanoyl-CoA: step 1/3.</text>
</comment>
<dbReference type="InterPro" id="IPR011053">
    <property type="entry name" value="Single_hybrid_motif"/>
</dbReference>
<evidence type="ECO:0000256" key="15">
    <source>
        <dbReference type="PROSITE-ProRule" id="PRU00409"/>
    </source>
</evidence>
<evidence type="ECO:0000259" key="18">
    <source>
        <dbReference type="PROSITE" id="PS50979"/>
    </source>
</evidence>
<dbReference type="InterPro" id="IPR011764">
    <property type="entry name" value="Biotin_carboxylation_dom"/>
</dbReference>
<evidence type="ECO:0000256" key="2">
    <source>
        <dbReference type="ARBA" id="ARBA00005060"/>
    </source>
</evidence>
<dbReference type="SMART" id="SM01209">
    <property type="entry name" value="GARS_A"/>
    <property type="match status" value="1"/>
</dbReference>
<keyword evidence="6 15" id="KW-0547">Nucleotide-binding</keyword>
<evidence type="ECO:0000256" key="10">
    <source>
        <dbReference type="ARBA" id="ARBA00022963"/>
    </source>
</evidence>
<dbReference type="STRING" id="1150469.RSPPHO_00293"/>
<feature type="domain" description="ATP-grasp" evidence="17">
    <location>
        <begin position="120"/>
        <end position="316"/>
    </location>
</feature>
<dbReference type="Proteomes" id="UP000033220">
    <property type="component" value="Chromosome DSM 122"/>
</dbReference>
<dbReference type="GO" id="GO:0016042">
    <property type="term" value="P:lipid catabolic process"/>
    <property type="evidence" value="ECO:0007669"/>
    <property type="project" value="UniProtKB-KW"/>
</dbReference>
<dbReference type="SUPFAM" id="SSF56059">
    <property type="entry name" value="Glutathione synthetase ATP-binding domain-like"/>
    <property type="match status" value="1"/>
</dbReference>
<keyword evidence="11" id="KW-0443">Lipid metabolism</keyword>
<dbReference type="GO" id="GO:0004658">
    <property type="term" value="F:propionyl-CoA carboxylase activity"/>
    <property type="evidence" value="ECO:0007669"/>
    <property type="project" value="UniProtKB-EC"/>
</dbReference>
<dbReference type="AlphaFoldDB" id="H6SN43"/>
<dbReference type="SUPFAM" id="SSF52440">
    <property type="entry name" value="PreATP-grasp domain"/>
    <property type="match status" value="1"/>
</dbReference>
<keyword evidence="20" id="KW-1185">Reference proteome</keyword>
<keyword evidence="8" id="KW-0460">Magnesium</keyword>
<dbReference type="PATRIC" id="fig|1150469.3.peg.349"/>
<dbReference type="EMBL" id="HE663493">
    <property type="protein sequence ID" value="CCG06919.1"/>
    <property type="molecule type" value="Genomic_DNA"/>
</dbReference>
<evidence type="ECO:0000256" key="6">
    <source>
        <dbReference type="ARBA" id="ARBA00022741"/>
    </source>
</evidence>
<comment type="catalytic activity">
    <reaction evidence="14">
        <text>propanoyl-CoA + hydrogencarbonate + ATP = (S)-methylmalonyl-CoA + ADP + phosphate + H(+)</text>
        <dbReference type="Rhea" id="RHEA:23720"/>
        <dbReference type="ChEBI" id="CHEBI:15378"/>
        <dbReference type="ChEBI" id="CHEBI:17544"/>
        <dbReference type="ChEBI" id="CHEBI:30616"/>
        <dbReference type="ChEBI" id="CHEBI:43474"/>
        <dbReference type="ChEBI" id="CHEBI:57327"/>
        <dbReference type="ChEBI" id="CHEBI:57392"/>
        <dbReference type="ChEBI" id="CHEBI:456216"/>
        <dbReference type="EC" id="6.4.1.3"/>
    </reaction>
    <physiologicalReaction direction="left-to-right" evidence="14">
        <dbReference type="Rhea" id="RHEA:23721"/>
    </physiologicalReaction>
</comment>
<evidence type="ECO:0000313" key="19">
    <source>
        <dbReference type="EMBL" id="CCG06919.1"/>
    </source>
</evidence>
<proteinExistence type="predicted"/>